<protein>
    <submittedName>
        <fullName evidence="1">Uncharacterized protein</fullName>
    </submittedName>
</protein>
<proteinExistence type="predicted"/>
<gene>
    <name evidence="1" type="ORF">Terrestrivirus1_194</name>
</gene>
<evidence type="ECO:0000313" key="1">
    <source>
        <dbReference type="EMBL" id="AYV75320.1"/>
    </source>
</evidence>
<organism evidence="1">
    <name type="scientific">Terrestrivirus sp</name>
    <dbReference type="NCBI Taxonomy" id="2487775"/>
    <lineage>
        <taxon>Viruses</taxon>
        <taxon>Varidnaviria</taxon>
        <taxon>Bamfordvirae</taxon>
        <taxon>Nucleocytoviricota</taxon>
        <taxon>Megaviricetes</taxon>
        <taxon>Imitervirales</taxon>
        <taxon>Mimiviridae</taxon>
        <taxon>Klosneuvirinae</taxon>
    </lineage>
</organism>
<dbReference type="EMBL" id="MK071979">
    <property type="protein sequence ID" value="AYV75320.1"/>
    <property type="molecule type" value="Genomic_DNA"/>
</dbReference>
<reference evidence="1" key="1">
    <citation type="submission" date="2018-10" db="EMBL/GenBank/DDBJ databases">
        <title>Hidden diversity of soil giant viruses.</title>
        <authorList>
            <person name="Schulz F."/>
            <person name="Alteio L."/>
            <person name="Goudeau D."/>
            <person name="Ryan E.M."/>
            <person name="Malmstrom R.R."/>
            <person name="Blanchard J."/>
            <person name="Woyke T."/>
        </authorList>
    </citation>
    <scope>NUCLEOTIDE SEQUENCE</scope>
    <source>
        <strain evidence="1">TEV1</strain>
    </source>
</reference>
<accession>A0A3G4ZKG1</accession>
<sequence length="177" mass="20617">MSDDIEQICLDSQVEWTETLNKKFASALEGEQIIGTRNQVIDFFVERIKFCHEEKSKYTGFYNKDMSQKETIMVSLIDKTILSLYDDAKGANIVNSVGERLHSQYSKIVTNFNENLNNDYKKMISKNMSIDTIFEILAHKYKINITNEKEANLEQALFTNFKNEILETHFVKTTITY</sequence>
<name>A0A3G4ZKG1_9VIRU</name>